<accession>A0A840J5V4</accession>
<sequence length="270" mass="29079">MITRRGEGGGRSKIVQSEYFVFQCQKERLGRGSVERRPGAILSIAERFAEHGKGMRGRSVRGRSGRPIRSLGLPRRAAAATLLVSPASSAAGLTTGGRAEQSAGERVDSVREADFALVGGGISAHAVCGAGAVKSRFAGSGDGTSCSSGGSTLKSRDKGDVRPAPCPPELTGILRRHIVKYGYGQDGRLFVGEGLVSILLRRLCGPANPSRCRWRSTRASATERRRLIERVPGYRLPAPVRLGRAWRVGRRIRPQSVGNDMNRPLPRSRW</sequence>
<evidence type="ECO:0000313" key="3">
    <source>
        <dbReference type="Proteomes" id="UP000581769"/>
    </source>
</evidence>
<proteinExistence type="predicted"/>
<dbReference type="Proteomes" id="UP000581769">
    <property type="component" value="Unassembled WGS sequence"/>
</dbReference>
<gene>
    <name evidence="2" type="ORF">BJY18_006273</name>
</gene>
<feature type="region of interest" description="Disordered" evidence="1">
    <location>
        <begin position="139"/>
        <end position="166"/>
    </location>
</feature>
<dbReference type="AlphaFoldDB" id="A0A840J5V4"/>
<evidence type="ECO:0000256" key="1">
    <source>
        <dbReference type="SAM" id="MobiDB-lite"/>
    </source>
</evidence>
<name>A0A840J5V4_9PSEU</name>
<reference evidence="2 3" key="1">
    <citation type="submission" date="2020-08" db="EMBL/GenBank/DDBJ databases">
        <title>Sequencing the genomes of 1000 actinobacteria strains.</title>
        <authorList>
            <person name="Klenk H.-P."/>
        </authorList>
    </citation>
    <scope>NUCLEOTIDE SEQUENCE [LARGE SCALE GENOMIC DNA]</scope>
    <source>
        <strain evidence="2 3">DSM 45859</strain>
    </source>
</reference>
<dbReference type="EMBL" id="JACHMG010000001">
    <property type="protein sequence ID" value="MBB4688788.1"/>
    <property type="molecule type" value="Genomic_DNA"/>
</dbReference>
<evidence type="ECO:0000313" key="2">
    <source>
        <dbReference type="EMBL" id="MBB4688788.1"/>
    </source>
</evidence>
<keyword evidence="3" id="KW-1185">Reference proteome</keyword>
<organism evidence="2 3">
    <name type="scientific">Amycolatopsis jiangsuensis</name>
    <dbReference type="NCBI Taxonomy" id="1181879"/>
    <lineage>
        <taxon>Bacteria</taxon>
        <taxon>Bacillati</taxon>
        <taxon>Actinomycetota</taxon>
        <taxon>Actinomycetes</taxon>
        <taxon>Pseudonocardiales</taxon>
        <taxon>Pseudonocardiaceae</taxon>
        <taxon>Amycolatopsis</taxon>
    </lineage>
</organism>
<comment type="caution">
    <text evidence="2">The sequence shown here is derived from an EMBL/GenBank/DDBJ whole genome shotgun (WGS) entry which is preliminary data.</text>
</comment>
<protein>
    <submittedName>
        <fullName evidence="2">Uncharacterized protein</fullName>
    </submittedName>
</protein>